<dbReference type="Gene3D" id="3.40.1080.10">
    <property type="entry name" value="Glutaconate Coenzyme A-transferase"/>
    <property type="match status" value="1"/>
</dbReference>
<feature type="domain" description="Acetyl-CoA hydrolase/transferase C-terminal" evidence="4">
    <location>
        <begin position="270"/>
        <end position="425"/>
    </location>
</feature>
<dbReference type="AlphaFoldDB" id="A0A117UXE4"/>
<evidence type="ECO:0000313" key="5">
    <source>
        <dbReference type="EMBL" id="KUR72626.1"/>
    </source>
</evidence>
<evidence type="ECO:0000256" key="2">
    <source>
        <dbReference type="ARBA" id="ARBA00022679"/>
    </source>
</evidence>
<feature type="domain" description="Acetyl-CoA hydrolase/transferase N-terminal" evidence="3">
    <location>
        <begin position="5"/>
        <end position="173"/>
    </location>
</feature>
<dbReference type="EMBL" id="LLZS01000003">
    <property type="protein sequence ID" value="KUR72626.1"/>
    <property type="molecule type" value="Genomic_DNA"/>
</dbReference>
<dbReference type="STRING" id="1117702.AQZ52_05140"/>
<comment type="similarity">
    <text evidence="1">Belongs to the acetyl-CoA hydrolase/transferase family.</text>
</comment>
<dbReference type="InterPro" id="IPR038460">
    <property type="entry name" value="AcetylCoA_hyd_C_sf"/>
</dbReference>
<dbReference type="Pfam" id="PF02550">
    <property type="entry name" value="AcetylCoA_hydro"/>
    <property type="match status" value="1"/>
</dbReference>
<protein>
    <submittedName>
        <fullName evidence="5">4-hydroxybutyrate CoA-transferase</fullName>
    </submittedName>
</protein>
<accession>A0A117UXE4</accession>
<keyword evidence="2 5" id="KW-0808">Transferase</keyword>
<dbReference type="InterPro" id="IPR046433">
    <property type="entry name" value="ActCoA_hydro"/>
</dbReference>
<dbReference type="SUPFAM" id="SSF100950">
    <property type="entry name" value="NagB/RpiA/CoA transferase-like"/>
    <property type="match status" value="2"/>
</dbReference>
<dbReference type="InterPro" id="IPR026888">
    <property type="entry name" value="AcetylCoA_hyd_C"/>
</dbReference>
<dbReference type="RefSeq" id="WP_067906975.1">
    <property type="nucleotide sequence ID" value="NZ_KQ954244.1"/>
</dbReference>
<evidence type="ECO:0000313" key="6">
    <source>
        <dbReference type="Proteomes" id="UP000058012"/>
    </source>
</evidence>
<evidence type="ECO:0000259" key="4">
    <source>
        <dbReference type="Pfam" id="PF13336"/>
    </source>
</evidence>
<dbReference type="GO" id="GO:0006083">
    <property type="term" value="P:acetate metabolic process"/>
    <property type="evidence" value="ECO:0007669"/>
    <property type="project" value="InterPro"/>
</dbReference>
<dbReference type="PANTHER" id="PTHR21432:SF20">
    <property type="entry name" value="ACETYL-COA HYDROLASE"/>
    <property type="match status" value="1"/>
</dbReference>
<dbReference type="InterPro" id="IPR037171">
    <property type="entry name" value="NagB/RpiA_transferase-like"/>
</dbReference>
<keyword evidence="6" id="KW-1185">Reference proteome</keyword>
<reference evidence="5 6" key="1">
    <citation type="submission" date="2015-10" db="EMBL/GenBank/DDBJ databases">
        <title>Draft genome sequence of Novosphingobium fuchskuhlense DSM 25065 isolated from a surface water sample of the southwest basin of Lake Grosse Fuchskuhle.</title>
        <authorList>
            <person name="Ruckert C."/>
            <person name="Winkler A."/>
            <person name="Glaeser J."/>
            <person name="Grossart H.-P."/>
            <person name="Kalinowski J."/>
            <person name="Glaeser S."/>
        </authorList>
    </citation>
    <scope>NUCLEOTIDE SEQUENCE [LARGE SCALE GENOMIC DNA]</scope>
    <source>
        <strain evidence="5 6">FNE08-7</strain>
    </source>
</reference>
<comment type="caution">
    <text evidence="5">The sequence shown here is derived from an EMBL/GenBank/DDBJ whole genome shotgun (WGS) entry which is preliminary data.</text>
</comment>
<sequence length="436" mass="46905">MPEAITAEEAAALVKSGMWLDYGFGATQAEAFDTALAARVHALSGVKVRSCLTTRPRAYQEADPEGAHVLSASWHFSGYDRRQFDAGRCTYIPLNLGEWPDLYRRFVERVDIAVFQVCPKDAQGNYNFSVSASYLRSLVEKADVVIVEVNPALPYCFGPDNAVHESEVDFVIEGLTLPAAELPGATSSEVDLAIARLVAAEIRDGDCLQLGIGGLPNAVGRAIAGAGVKDLGVHTEMMVEGLVELVKAGAATGARKQIDVGEAVYAFAIGTADIYAALDRNPAFTARQVDYTNLPRTVARNDNVFSVNSTGQMDLQGQAASEADGYRHFSGTGGQLGFVRAAYESEGGRGFLCMPSTYEKHGVRKSRVVAGLSAGTIVTVPRTDVMYVATEYGMACLKGLPVPERAKAMISIAHPDFREELEREAYAQGLIPKRYF</sequence>
<evidence type="ECO:0000256" key="1">
    <source>
        <dbReference type="ARBA" id="ARBA00009632"/>
    </source>
</evidence>
<dbReference type="Gene3D" id="3.30.750.70">
    <property type="entry name" value="4-hydroxybutyrate coenzyme like domains"/>
    <property type="match status" value="1"/>
</dbReference>
<dbReference type="OrthoDB" id="9801795at2"/>
<name>A0A117UXE4_9SPHN</name>
<organism evidence="5 6">
    <name type="scientific">Novosphingobium fuchskuhlense</name>
    <dbReference type="NCBI Taxonomy" id="1117702"/>
    <lineage>
        <taxon>Bacteria</taxon>
        <taxon>Pseudomonadati</taxon>
        <taxon>Pseudomonadota</taxon>
        <taxon>Alphaproteobacteria</taxon>
        <taxon>Sphingomonadales</taxon>
        <taxon>Sphingomonadaceae</taxon>
        <taxon>Novosphingobium</taxon>
    </lineage>
</organism>
<dbReference type="PANTHER" id="PTHR21432">
    <property type="entry name" value="ACETYL-COA HYDROLASE-RELATED"/>
    <property type="match status" value="1"/>
</dbReference>
<dbReference type="Gene3D" id="3.40.1080.20">
    <property type="entry name" value="Acetyl-CoA hydrolase/transferase C-terminal domain"/>
    <property type="match status" value="1"/>
</dbReference>
<dbReference type="InterPro" id="IPR003702">
    <property type="entry name" value="ActCoA_hydro_N"/>
</dbReference>
<dbReference type="GO" id="GO:0008775">
    <property type="term" value="F:acetate CoA-transferase activity"/>
    <property type="evidence" value="ECO:0007669"/>
    <property type="project" value="InterPro"/>
</dbReference>
<gene>
    <name evidence="5" type="ORF">AQZ52_05140</name>
</gene>
<evidence type="ECO:0000259" key="3">
    <source>
        <dbReference type="Pfam" id="PF02550"/>
    </source>
</evidence>
<dbReference type="Pfam" id="PF13336">
    <property type="entry name" value="AcetylCoA_hyd_C"/>
    <property type="match status" value="1"/>
</dbReference>
<dbReference type="Proteomes" id="UP000058012">
    <property type="component" value="Unassembled WGS sequence"/>
</dbReference>
<proteinExistence type="inferred from homology"/>